<dbReference type="InterPro" id="IPR037523">
    <property type="entry name" value="VOC_core"/>
</dbReference>
<gene>
    <name evidence="2" type="ORF">ETSY2_55180</name>
</gene>
<sequence length="62" mass="7007">MYLEHVNLTVSDLDRSKSFYCDVFDFRVRWEGKATANGQPVRAAHVGDARCYVALFEALIPG</sequence>
<dbReference type="HOGENOM" id="CLU_2909189_0_0_7"/>
<dbReference type="SUPFAM" id="SSF54593">
    <property type="entry name" value="Glyoxalase/Bleomycin resistance protein/Dihydroxybiphenyl dioxygenase"/>
    <property type="match status" value="1"/>
</dbReference>
<protein>
    <recommendedName>
        <fullName evidence="1">VOC domain-containing protein</fullName>
    </recommendedName>
</protein>
<dbReference type="Gene3D" id="3.10.180.10">
    <property type="entry name" value="2,3-Dihydroxybiphenyl 1,2-Dioxygenase, domain 1"/>
    <property type="match status" value="1"/>
</dbReference>
<dbReference type="InterPro" id="IPR004360">
    <property type="entry name" value="Glyas_Fos-R_dOase_dom"/>
</dbReference>
<accession>W4L1K4</accession>
<reference evidence="2 3" key="1">
    <citation type="journal article" date="2014" name="Nature">
        <title>An environmental bacterial taxon with a large and distinct metabolic repertoire.</title>
        <authorList>
            <person name="Wilson M.C."/>
            <person name="Mori T."/>
            <person name="Ruckert C."/>
            <person name="Uria A.R."/>
            <person name="Helf M.J."/>
            <person name="Takada K."/>
            <person name="Gernert C."/>
            <person name="Steffens U.A."/>
            <person name="Heycke N."/>
            <person name="Schmitt S."/>
            <person name="Rinke C."/>
            <person name="Helfrich E.J."/>
            <person name="Brachmann A.O."/>
            <person name="Gurgui C."/>
            <person name="Wakimoto T."/>
            <person name="Kracht M."/>
            <person name="Crusemann M."/>
            <person name="Hentschel U."/>
            <person name="Abe I."/>
            <person name="Matsunaga S."/>
            <person name="Kalinowski J."/>
            <person name="Takeyama H."/>
            <person name="Piel J."/>
        </authorList>
    </citation>
    <scope>NUCLEOTIDE SEQUENCE [LARGE SCALE GENOMIC DNA]</scope>
    <source>
        <strain evidence="3">TSY2</strain>
    </source>
</reference>
<dbReference type="InterPro" id="IPR029068">
    <property type="entry name" value="Glyas_Bleomycin-R_OHBP_Dase"/>
</dbReference>
<proteinExistence type="predicted"/>
<dbReference type="AlphaFoldDB" id="W4L1K4"/>
<evidence type="ECO:0000313" key="2">
    <source>
        <dbReference type="EMBL" id="ETW91958.1"/>
    </source>
</evidence>
<evidence type="ECO:0000313" key="3">
    <source>
        <dbReference type="Proteomes" id="UP000019140"/>
    </source>
</evidence>
<dbReference type="PROSITE" id="PS51819">
    <property type="entry name" value="VOC"/>
    <property type="match status" value="1"/>
</dbReference>
<dbReference type="EMBL" id="AZHX01003212">
    <property type="protein sequence ID" value="ETW91958.1"/>
    <property type="molecule type" value="Genomic_DNA"/>
</dbReference>
<organism evidence="2 3">
    <name type="scientific">Candidatus Entotheonella gemina</name>
    <dbReference type="NCBI Taxonomy" id="1429439"/>
    <lineage>
        <taxon>Bacteria</taxon>
        <taxon>Pseudomonadati</taxon>
        <taxon>Nitrospinota/Tectimicrobiota group</taxon>
        <taxon>Candidatus Tectimicrobiota</taxon>
        <taxon>Candidatus Entotheonellia</taxon>
        <taxon>Candidatus Entotheonellales</taxon>
        <taxon>Candidatus Entotheonellaceae</taxon>
        <taxon>Candidatus Entotheonella</taxon>
    </lineage>
</organism>
<dbReference type="Proteomes" id="UP000019140">
    <property type="component" value="Unassembled WGS sequence"/>
</dbReference>
<comment type="caution">
    <text evidence="2">The sequence shown here is derived from an EMBL/GenBank/DDBJ whole genome shotgun (WGS) entry which is preliminary data.</text>
</comment>
<feature type="non-terminal residue" evidence="2">
    <location>
        <position position="62"/>
    </location>
</feature>
<dbReference type="Pfam" id="PF00903">
    <property type="entry name" value="Glyoxalase"/>
    <property type="match status" value="1"/>
</dbReference>
<feature type="domain" description="VOC" evidence="1">
    <location>
        <begin position="2"/>
        <end position="62"/>
    </location>
</feature>
<name>W4L1K4_9BACT</name>
<keyword evidence="3" id="KW-1185">Reference proteome</keyword>
<evidence type="ECO:0000259" key="1">
    <source>
        <dbReference type="PROSITE" id="PS51819"/>
    </source>
</evidence>